<keyword evidence="9 12" id="KW-0472">Membrane</keyword>
<evidence type="ECO:0000313" key="13">
    <source>
        <dbReference type="EMBL" id="NRT56989.1"/>
    </source>
</evidence>
<dbReference type="NCBIfam" id="TIGR01103">
    <property type="entry name" value="fliP"/>
    <property type="match status" value="1"/>
</dbReference>
<keyword evidence="14" id="KW-1185">Reference proteome</keyword>
<evidence type="ECO:0000313" key="14">
    <source>
        <dbReference type="Proteomes" id="UP001516061"/>
    </source>
</evidence>
<dbReference type="PROSITE" id="PS01060">
    <property type="entry name" value="FLIP_1"/>
    <property type="match status" value="1"/>
</dbReference>
<comment type="function">
    <text evidence="12">Plays a role in the flagellum-specific transport system.</text>
</comment>
<dbReference type="Pfam" id="PF00813">
    <property type="entry name" value="FliP"/>
    <property type="match status" value="1"/>
</dbReference>
<evidence type="ECO:0000256" key="8">
    <source>
        <dbReference type="ARBA" id="ARBA00022989"/>
    </source>
</evidence>
<dbReference type="NCBIfam" id="NF009438">
    <property type="entry name" value="PRK12797.1"/>
    <property type="match status" value="1"/>
</dbReference>
<feature type="transmembrane region" description="Helical" evidence="12">
    <location>
        <begin position="62"/>
        <end position="92"/>
    </location>
</feature>
<dbReference type="Proteomes" id="UP001516061">
    <property type="component" value="Unassembled WGS sequence"/>
</dbReference>
<gene>
    <name evidence="12" type="primary">fliP</name>
    <name evidence="13" type="ORF">HNQ01_002738</name>
</gene>
<organism evidence="13 14">
    <name type="scientific">Sphaerotilus uruguayifluvii</name>
    <dbReference type="NCBI Taxonomy" id="2735897"/>
    <lineage>
        <taxon>Bacteria</taxon>
        <taxon>Pseudomonadati</taxon>
        <taxon>Pseudomonadota</taxon>
        <taxon>Betaproteobacteria</taxon>
        <taxon>Burkholderiales</taxon>
        <taxon>Sphaerotilaceae</taxon>
        <taxon>Sphaerotilus</taxon>
    </lineage>
</organism>
<evidence type="ECO:0000256" key="6">
    <source>
        <dbReference type="ARBA" id="ARBA00022795"/>
    </source>
</evidence>
<keyword evidence="13" id="KW-0966">Cell projection</keyword>
<keyword evidence="11 12" id="KW-1006">Bacterial flagellum protein export</keyword>
<feature type="transmembrane region" description="Helical" evidence="12">
    <location>
        <begin position="203"/>
        <end position="229"/>
    </location>
</feature>
<keyword evidence="5 12" id="KW-0812">Transmembrane</keyword>
<evidence type="ECO:0000256" key="10">
    <source>
        <dbReference type="ARBA" id="ARBA00023143"/>
    </source>
</evidence>
<feature type="transmembrane region" description="Helical" evidence="12">
    <location>
        <begin position="104"/>
        <end position="123"/>
    </location>
</feature>
<comment type="caution">
    <text evidence="13">The sequence shown here is derived from an EMBL/GenBank/DDBJ whole genome shotgun (WGS) entry which is preliminary data.</text>
</comment>
<dbReference type="PROSITE" id="PS01061">
    <property type="entry name" value="FLIP_2"/>
    <property type="match status" value="1"/>
</dbReference>
<sequence length="263" mass="28127">MTMRTEARAGTTRRAGSVPGRLAVLLAAVLPVLAAAAPAPSGLPIVVGQGSGGSSYSVPVQTLLILTTLSFLPAMLMMMTGFTRIVIVLSLLRQALGTQSSPPNQVIVGLSMFLTLFVMGPTLDRVYAEAYKPYAATEITFEEAAARAEVPVRQFMLKQTRQSDMALFMRLGRIDAAVKAEQVPLRVLVPAFVTSELKSAFQIGFLIFIPFLVIDMVVASVLMSLGMMMLSPVLVALPFKLMLFVLADGWNLLLGSLAASFAT</sequence>
<dbReference type="InterPro" id="IPR005838">
    <property type="entry name" value="T3SS_IM_P"/>
</dbReference>
<dbReference type="InterPro" id="IPR005837">
    <property type="entry name" value="FliP"/>
</dbReference>
<keyword evidence="8 12" id="KW-1133">Transmembrane helix</keyword>
<dbReference type="PRINTS" id="PR00951">
    <property type="entry name" value="FLGBIOSNFLIP"/>
</dbReference>
<name>A0ABX2G405_9BURK</name>
<reference evidence="13 14" key="1">
    <citation type="submission" date="2020-05" db="EMBL/GenBank/DDBJ databases">
        <title>Genomic Encyclopedia of Type Strains, Phase IV (KMG-V): Genome sequencing to study the core and pangenomes of soil and plant-associated prokaryotes.</title>
        <authorList>
            <person name="Whitman W."/>
        </authorList>
    </citation>
    <scope>NUCLEOTIDE SEQUENCE [LARGE SCALE GENOMIC DNA]</scope>
    <source>
        <strain evidence="13 14">C29</strain>
    </source>
</reference>
<keyword evidence="6 12" id="KW-1005">Bacterial flagellum biogenesis</keyword>
<evidence type="ECO:0000256" key="7">
    <source>
        <dbReference type="ARBA" id="ARBA00022927"/>
    </source>
</evidence>
<keyword evidence="13" id="KW-0969">Cilium</keyword>
<keyword evidence="13" id="KW-0282">Flagellum</keyword>
<keyword evidence="3 12" id="KW-0813">Transport</keyword>
<dbReference type="PANTHER" id="PTHR30587:SF0">
    <property type="entry name" value="FLAGELLAR BIOSYNTHETIC PROTEIN FLIP"/>
    <property type="match status" value="1"/>
</dbReference>
<comment type="similarity">
    <text evidence="1 12">Belongs to the FliP/MopC/SpaP family.</text>
</comment>
<evidence type="ECO:0000256" key="9">
    <source>
        <dbReference type="ARBA" id="ARBA00023136"/>
    </source>
</evidence>
<accession>A0ABX2G405</accession>
<evidence type="ECO:0000256" key="11">
    <source>
        <dbReference type="ARBA" id="ARBA00023225"/>
    </source>
</evidence>
<keyword evidence="7 12" id="KW-0653">Protein transport</keyword>
<protein>
    <recommendedName>
        <fullName evidence="2 12">Flagellar biosynthetic protein FliP</fullName>
    </recommendedName>
</protein>
<dbReference type="PANTHER" id="PTHR30587">
    <property type="entry name" value="FLAGELLAR BIOSYNTHETIC PROTEIN FLIP"/>
    <property type="match status" value="1"/>
</dbReference>
<feature type="transmembrane region" description="Helical" evidence="12">
    <location>
        <begin position="241"/>
        <end position="262"/>
    </location>
</feature>
<dbReference type="PRINTS" id="PR01302">
    <property type="entry name" value="TYPE3IMPPROT"/>
</dbReference>
<keyword evidence="10" id="KW-0975">Bacterial flagellum</keyword>
<evidence type="ECO:0000256" key="2">
    <source>
        <dbReference type="ARBA" id="ARBA00021714"/>
    </source>
</evidence>
<comment type="subcellular location">
    <subcellularLocation>
        <location evidence="12">Cell membrane</location>
        <topology evidence="12">Multi-pass membrane protein</topology>
    </subcellularLocation>
    <subcellularLocation>
        <location evidence="12">Bacterial flagellum basal body</location>
    </subcellularLocation>
</comment>
<evidence type="ECO:0000256" key="5">
    <source>
        <dbReference type="ARBA" id="ARBA00022692"/>
    </source>
</evidence>
<proteinExistence type="inferred from homology"/>
<keyword evidence="4 12" id="KW-1003">Cell membrane</keyword>
<evidence type="ECO:0000256" key="4">
    <source>
        <dbReference type="ARBA" id="ARBA00022475"/>
    </source>
</evidence>
<evidence type="ECO:0000256" key="12">
    <source>
        <dbReference type="RuleBase" id="RU362069"/>
    </source>
</evidence>
<evidence type="ECO:0000256" key="1">
    <source>
        <dbReference type="ARBA" id="ARBA00006257"/>
    </source>
</evidence>
<dbReference type="EMBL" id="JABSNM010000011">
    <property type="protein sequence ID" value="NRT56989.1"/>
    <property type="molecule type" value="Genomic_DNA"/>
</dbReference>
<evidence type="ECO:0000256" key="3">
    <source>
        <dbReference type="ARBA" id="ARBA00022448"/>
    </source>
</evidence>